<dbReference type="GO" id="GO:0052689">
    <property type="term" value="F:carboxylic ester hydrolase activity"/>
    <property type="evidence" value="ECO:0007669"/>
    <property type="project" value="TreeGrafter"/>
</dbReference>
<feature type="domain" description="Acetyl xylan esterase" evidence="2">
    <location>
        <begin position="150"/>
        <end position="439"/>
    </location>
</feature>
<dbReference type="InterPro" id="IPR039069">
    <property type="entry name" value="CE7"/>
</dbReference>
<evidence type="ECO:0000313" key="4">
    <source>
        <dbReference type="Proteomes" id="UP000764045"/>
    </source>
</evidence>
<organism evidence="3 4">
    <name type="scientific">Marseilla massiliensis</name>
    <dbReference type="NCBI Taxonomy" id="1841864"/>
    <lineage>
        <taxon>Bacteria</taxon>
        <taxon>Pseudomonadati</taxon>
        <taxon>Bacteroidota</taxon>
        <taxon>Bacteroidia</taxon>
        <taxon>Bacteroidales</taxon>
        <taxon>Prevotellaceae</taxon>
        <taxon>Marseilla</taxon>
    </lineage>
</organism>
<accession>A0A938WLJ9</accession>
<reference evidence="3 4" key="1">
    <citation type="journal article" date="2021" name="Sci. Rep.">
        <title>The distribution of antibiotic resistance genes in chicken gut microbiota commensals.</title>
        <authorList>
            <person name="Juricova H."/>
            <person name="Matiasovicova J."/>
            <person name="Kubasova T."/>
            <person name="Cejkova D."/>
            <person name="Rychlik I."/>
        </authorList>
    </citation>
    <scope>NUCLEOTIDE SEQUENCE [LARGE SCALE GENOMIC DNA]</scope>
    <source>
        <strain evidence="3 4">An819</strain>
    </source>
</reference>
<dbReference type="Pfam" id="PF05448">
    <property type="entry name" value="AXE1"/>
    <property type="match status" value="1"/>
</dbReference>
<comment type="caution">
    <text evidence="3">The sequence shown here is derived from an EMBL/GenBank/DDBJ whole genome shotgun (WGS) entry which is preliminary data.</text>
</comment>
<gene>
    <name evidence="3" type="ORF">H6B30_04520</name>
</gene>
<evidence type="ECO:0000313" key="3">
    <source>
        <dbReference type="EMBL" id="MBM6661027.1"/>
    </source>
</evidence>
<dbReference type="Gene3D" id="3.40.50.1820">
    <property type="entry name" value="alpha/beta hydrolase"/>
    <property type="match status" value="1"/>
</dbReference>
<dbReference type="SUPFAM" id="SSF53474">
    <property type="entry name" value="alpha/beta-Hydrolases"/>
    <property type="match status" value="1"/>
</dbReference>
<dbReference type="EMBL" id="JACJJL010000005">
    <property type="protein sequence ID" value="MBM6661027.1"/>
    <property type="molecule type" value="Genomic_DNA"/>
</dbReference>
<dbReference type="InterPro" id="IPR008391">
    <property type="entry name" value="AXE1_dom"/>
</dbReference>
<protein>
    <submittedName>
        <fullName evidence="3">Acetylxylan esterase</fullName>
    </submittedName>
</protein>
<dbReference type="GO" id="GO:0005976">
    <property type="term" value="P:polysaccharide metabolic process"/>
    <property type="evidence" value="ECO:0007669"/>
    <property type="project" value="TreeGrafter"/>
</dbReference>
<proteinExistence type="predicted"/>
<feature type="active site" description="Nucleophile" evidence="1">
    <location>
        <position position="315"/>
    </location>
</feature>
<dbReference type="AlphaFoldDB" id="A0A938WLJ9"/>
<feature type="active site" description="Charge relay system" evidence="1">
    <location>
        <position position="425"/>
    </location>
</feature>
<keyword evidence="4" id="KW-1185">Reference proteome</keyword>
<dbReference type="InterPro" id="IPR029058">
    <property type="entry name" value="AB_hydrolase_fold"/>
</dbReference>
<dbReference type="PANTHER" id="PTHR40111">
    <property type="entry name" value="CEPHALOSPORIN-C DEACETYLASE"/>
    <property type="match status" value="1"/>
</dbReference>
<dbReference type="RefSeq" id="WP_205108349.1">
    <property type="nucleotide sequence ID" value="NZ_JACJJL010000005.1"/>
</dbReference>
<sequence length="445" mass="49482">MTTINNYRKQPTHHRGGLGMGLMLVFFFIFSLAASAQFSKPRRQYVEYLVTASHPDRNYKTGEHASLTIEAYKGGNALEGVTVYYRCGDEMFLPSAEDSVTFSKGKAVIHVGTRRQPGFMACSLRFSVYGSEYKDLVKVAFSPESIEPFTVMPKDFDSFWQKTLENAKSADLQPVITPLPGRSTDRVEVALVKLTVGPDGRNMYGYLTKPKDGKKHPVLFCPPGAGAKKIEPTTYYSEQGYIYLNICIHSGCNPELSDDLYATARKVADKYERNGIADKESFYYRSVYAGCSRCIDFLCSLPEWDGKNVGVTGGSQGGALTIVTAALNPKVTFCAPFYPALCDLTGFCHGRAGGWPKYFQKGKEADGAEKTLQYYDVVNFARKLKCPVFFSFGYNDDTCSPTSTYGTFNEIKAPKKLAVTPTSGHWRFPETNDEAMEWMGQQAKQ</sequence>
<feature type="active site" description="Charge relay system" evidence="1">
    <location>
        <position position="396"/>
    </location>
</feature>
<evidence type="ECO:0000256" key="1">
    <source>
        <dbReference type="PIRSR" id="PIRSR639069-1"/>
    </source>
</evidence>
<dbReference type="PANTHER" id="PTHR40111:SF1">
    <property type="entry name" value="CEPHALOSPORIN-C DEACETYLASE"/>
    <property type="match status" value="1"/>
</dbReference>
<name>A0A938WLJ9_9BACT</name>
<evidence type="ECO:0000259" key="2">
    <source>
        <dbReference type="Pfam" id="PF05448"/>
    </source>
</evidence>
<dbReference type="Proteomes" id="UP000764045">
    <property type="component" value="Unassembled WGS sequence"/>
</dbReference>